<dbReference type="GO" id="GO:0003676">
    <property type="term" value="F:nucleic acid binding"/>
    <property type="evidence" value="ECO:0007669"/>
    <property type="project" value="InterPro"/>
</dbReference>
<dbReference type="InParanoid" id="A0A543B1L9"/>
<dbReference type="PANTHER" id="PTHR34039:SF1">
    <property type="entry name" value="UPF0102 PROTEIN YRAN"/>
    <property type="match status" value="1"/>
</dbReference>
<dbReference type="PANTHER" id="PTHR34039">
    <property type="entry name" value="UPF0102 PROTEIN YRAN"/>
    <property type="match status" value="1"/>
</dbReference>
<keyword evidence="3" id="KW-0255">Endonuclease</keyword>
<dbReference type="NCBIfam" id="NF009154">
    <property type="entry name" value="PRK12497.3-3"/>
    <property type="match status" value="1"/>
</dbReference>
<comment type="similarity">
    <text evidence="1 2">Belongs to the UPF0102 family.</text>
</comment>
<dbReference type="InterPro" id="IPR003509">
    <property type="entry name" value="UPF0102_YraN-like"/>
</dbReference>
<proteinExistence type="inferred from homology"/>
<evidence type="ECO:0000313" key="3">
    <source>
        <dbReference type="EMBL" id="TQL78711.1"/>
    </source>
</evidence>
<dbReference type="EMBL" id="VFOW01000001">
    <property type="protein sequence ID" value="TQL78711.1"/>
    <property type="molecule type" value="Genomic_DNA"/>
</dbReference>
<sequence length="117" mass="13554">MAIPDHLTIGRYGEELARTHLIGDGMRILDRNWRHPTGELDIVARWRSTLVFCEVKTRRSTRFPPMRAITEDKAARIRWLAHRWGSPTWATDRRFDVVGVLLLDQDAAVIDHRQGAL</sequence>
<comment type="caution">
    <text evidence="3">The sequence shown here is derived from an EMBL/GenBank/DDBJ whole genome shotgun (WGS) entry which is preliminary data.</text>
</comment>
<keyword evidence="3" id="KW-0540">Nuclease</keyword>
<dbReference type="Gene3D" id="3.40.1350.10">
    <property type="match status" value="1"/>
</dbReference>
<dbReference type="SUPFAM" id="SSF52980">
    <property type="entry name" value="Restriction endonuclease-like"/>
    <property type="match status" value="1"/>
</dbReference>
<dbReference type="HAMAP" id="MF_00048">
    <property type="entry name" value="UPF0102"/>
    <property type="match status" value="1"/>
</dbReference>
<dbReference type="GO" id="GO:0004519">
    <property type="term" value="F:endonuclease activity"/>
    <property type="evidence" value="ECO:0007669"/>
    <property type="project" value="UniProtKB-KW"/>
</dbReference>
<dbReference type="RefSeq" id="WP_142043449.1">
    <property type="nucleotide sequence ID" value="NZ_JBHTGS010000003.1"/>
</dbReference>
<evidence type="ECO:0000313" key="4">
    <source>
        <dbReference type="Proteomes" id="UP000317043"/>
    </source>
</evidence>
<gene>
    <name evidence="3" type="ORF">FB566_4302</name>
</gene>
<evidence type="ECO:0000256" key="2">
    <source>
        <dbReference type="HAMAP-Rule" id="MF_00048"/>
    </source>
</evidence>
<protein>
    <recommendedName>
        <fullName evidence="2">UPF0102 protein FB566_4302</fullName>
    </recommendedName>
</protein>
<keyword evidence="3" id="KW-0378">Hydrolase</keyword>
<dbReference type="InterPro" id="IPR011335">
    <property type="entry name" value="Restrct_endonuc-II-like"/>
</dbReference>
<dbReference type="FunCoup" id="A0A543B1L9">
    <property type="interactions" value="18"/>
</dbReference>
<dbReference type="OrthoDB" id="9794876at2"/>
<keyword evidence="4" id="KW-1185">Reference proteome</keyword>
<reference evidence="3 4" key="1">
    <citation type="submission" date="2019-06" db="EMBL/GenBank/DDBJ databases">
        <title>Sequencing the genomes of 1000 actinobacteria strains.</title>
        <authorList>
            <person name="Klenk H.-P."/>
        </authorList>
    </citation>
    <scope>NUCLEOTIDE SEQUENCE [LARGE SCALE GENOMIC DNA]</scope>
    <source>
        <strain evidence="3 4">DSM 45928</strain>
    </source>
</reference>
<accession>A0A543B1L9</accession>
<name>A0A543B1L9_9ACTN</name>
<dbReference type="InterPro" id="IPR011856">
    <property type="entry name" value="tRNA_endonuc-like_dom_sf"/>
</dbReference>
<dbReference type="AlphaFoldDB" id="A0A543B1L9"/>
<dbReference type="Proteomes" id="UP000317043">
    <property type="component" value="Unassembled WGS sequence"/>
</dbReference>
<evidence type="ECO:0000256" key="1">
    <source>
        <dbReference type="ARBA" id="ARBA00006738"/>
    </source>
</evidence>
<organism evidence="3 4">
    <name type="scientific">Stackebrandtia endophytica</name>
    <dbReference type="NCBI Taxonomy" id="1496996"/>
    <lineage>
        <taxon>Bacteria</taxon>
        <taxon>Bacillati</taxon>
        <taxon>Actinomycetota</taxon>
        <taxon>Actinomycetes</taxon>
        <taxon>Glycomycetales</taxon>
        <taxon>Glycomycetaceae</taxon>
        <taxon>Stackebrandtia</taxon>
    </lineage>
</organism>
<dbReference type="Pfam" id="PF02021">
    <property type="entry name" value="UPF0102"/>
    <property type="match status" value="1"/>
</dbReference>